<dbReference type="Pfam" id="PF14322">
    <property type="entry name" value="SusD-like_3"/>
    <property type="match status" value="1"/>
</dbReference>
<dbReference type="RefSeq" id="WP_081155408.1">
    <property type="nucleotide sequence ID" value="NZ_LVYD01000102.1"/>
</dbReference>
<feature type="domain" description="SusD-like N-terminal" evidence="1">
    <location>
        <begin position="23"/>
        <end position="224"/>
    </location>
</feature>
<dbReference type="Gene3D" id="1.25.40.390">
    <property type="match status" value="2"/>
</dbReference>
<dbReference type="SUPFAM" id="SSF48452">
    <property type="entry name" value="TPR-like"/>
    <property type="match status" value="1"/>
</dbReference>
<dbReference type="Proteomes" id="UP000192796">
    <property type="component" value="Unassembled WGS sequence"/>
</dbReference>
<dbReference type="AlphaFoldDB" id="A0A1V9FJ65"/>
<accession>A0A1V9FJ65</accession>
<dbReference type="STRING" id="1703345.A3860_08020"/>
<name>A0A1V9FJ65_9BACT</name>
<reference evidence="2 3" key="1">
    <citation type="submission" date="2016-03" db="EMBL/GenBank/DDBJ databases">
        <title>Niastella vici sp. nov., isolated from farmland soil.</title>
        <authorList>
            <person name="Chen L."/>
            <person name="Wang D."/>
            <person name="Yang S."/>
            <person name="Wang G."/>
        </authorList>
    </citation>
    <scope>NUCLEOTIDE SEQUENCE [LARGE SCALE GENOMIC DNA]</scope>
    <source>
        <strain evidence="2 3">DJ57</strain>
    </source>
</reference>
<dbReference type="PROSITE" id="PS51257">
    <property type="entry name" value="PROKAR_LIPOPROTEIN"/>
    <property type="match status" value="1"/>
</dbReference>
<proteinExistence type="predicted"/>
<comment type="caution">
    <text evidence="2">The sequence shown here is derived from an EMBL/GenBank/DDBJ whole genome shotgun (WGS) entry which is preliminary data.</text>
</comment>
<organism evidence="2 3">
    <name type="scientific">Niastella vici</name>
    <dbReference type="NCBI Taxonomy" id="1703345"/>
    <lineage>
        <taxon>Bacteria</taxon>
        <taxon>Pseudomonadati</taxon>
        <taxon>Bacteroidota</taxon>
        <taxon>Chitinophagia</taxon>
        <taxon>Chitinophagales</taxon>
        <taxon>Chitinophagaceae</taxon>
        <taxon>Niastella</taxon>
    </lineage>
</organism>
<protein>
    <recommendedName>
        <fullName evidence="1">SusD-like N-terminal domain-containing protein</fullName>
    </recommendedName>
</protein>
<dbReference type="OrthoDB" id="1147023at2"/>
<dbReference type="InterPro" id="IPR011990">
    <property type="entry name" value="TPR-like_helical_dom_sf"/>
</dbReference>
<sequence length="485" mass="54659">MQKILSYTLFITLLGTTTTGCKKFLGKNPDNRASLESPDQVAQLLGTAYPQANYMAFCESISDNVSDKGTGGLDLTVIQPYFFKDVTENQQDSPEGYWNACYTAIAAANQALEACNKAADTASYASEKGEALLCRAYAHFMLVTLFSKAYNPTTAASDPGIPYVLTPEKVIFQNYTRKTVSYVYDMIEKDLLAGLPLLDDTRYTVPRYHFTKAAGNAFASRFFLYKQDYAKSLSYSNAVFTSSNVTASLRPWNSTYLTLTYKELWARYAKSTETANLLLVETSSLWARNYYSERYGMDADKRTEILNSNVTGGTYAFTRQTYTAGTNNYMLPKVNEYFVRLSVNATIGYPYVMVPLFTTEEVLFNRIEANIYLNNLTAALKDLNDYASTRIYNYDATAHAVTASKMQTYYGVTDARIAALYTLLDFKRAEYVQEGMRWFDLKRYNLPVKHTTTDGQALTLPADDKRRVFQIPESARLSGVELNPR</sequence>
<dbReference type="EMBL" id="LVYD01000102">
    <property type="protein sequence ID" value="OQP58256.1"/>
    <property type="molecule type" value="Genomic_DNA"/>
</dbReference>
<keyword evidence="3" id="KW-1185">Reference proteome</keyword>
<evidence type="ECO:0000313" key="2">
    <source>
        <dbReference type="EMBL" id="OQP58256.1"/>
    </source>
</evidence>
<evidence type="ECO:0000313" key="3">
    <source>
        <dbReference type="Proteomes" id="UP000192796"/>
    </source>
</evidence>
<gene>
    <name evidence="2" type="ORF">A3860_08020</name>
</gene>
<dbReference type="InterPro" id="IPR033985">
    <property type="entry name" value="SusD-like_N"/>
</dbReference>
<evidence type="ECO:0000259" key="1">
    <source>
        <dbReference type="Pfam" id="PF14322"/>
    </source>
</evidence>